<feature type="compositionally biased region" description="Acidic residues" evidence="1">
    <location>
        <begin position="448"/>
        <end position="460"/>
    </location>
</feature>
<gene>
    <name evidence="2" type="ORF">V5O48_006964</name>
</gene>
<keyword evidence="3" id="KW-1185">Reference proteome</keyword>
<proteinExistence type="predicted"/>
<evidence type="ECO:0000313" key="2">
    <source>
        <dbReference type="EMBL" id="KAL0574996.1"/>
    </source>
</evidence>
<feature type="region of interest" description="Disordered" evidence="1">
    <location>
        <begin position="377"/>
        <end position="413"/>
    </location>
</feature>
<reference evidence="2 3" key="1">
    <citation type="submission" date="2024-02" db="EMBL/GenBank/DDBJ databases">
        <title>A draft genome for the cacao thread blight pathogen Marasmius crinis-equi.</title>
        <authorList>
            <person name="Cohen S.P."/>
            <person name="Baruah I.K."/>
            <person name="Amoako-Attah I."/>
            <person name="Bukari Y."/>
            <person name="Meinhardt L.W."/>
            <person name="Bailey B.A."/>
        </authorList>
    </citation>
    <scope>NUCLEOTIDE SEQUENCE [LARGE SCALE GENOMIC DNA]</scope>
    <source>
        <strain evidence="2 3">GH-76</strain>
    </source>
</reference>
<feature type="region of interest" description="Disordered" evidence="1">
    <location>
        <begin position="444"/>
        <end position="484"/>
    </location>
</feature>
<accession>A0ABR3FI07</accession>
<protein>
    <submittedName>
        <fullName evidence="2">Uncharacterized protein</fullName>
    </submittedName>
</protein>
<evidence type="ECO:0000256" key="1">
    <source>
        <dbReference type="SAM" id="MobiDB-lite"/>
    </source>
</evidence>
<organism evidence="2 3">
    <name type="scientific">Marasmius crinis-equi</name>
    <dbReference type="NCBI Taxonomy" id="585013"/>
    <lineage>
        <taxon>Eukaryota</taxon>
        <taxon>Fungi</taxon>
        <taxon>Dikarya</taxon>
        <taxon>Basidiomycota</taxon>
        <taxon>Agaricomycotina</taxon>
        <taxon>Agaricomycetes</taxon>
        <taxon>Agaricomycetidae</taxon>
        <taxon>Agaricales</taxon>
        <taxon>Marasmiineae</taxon>
        <taxon>Marasmiaceae</taxon>
        <taxon>Marasmius</taxon>
    </lineage>
</organism>
<dbReference type="Proteomes" id="UP001465976">
    <property type="component" value="Unassembled WGS sequence"/>
</dbReference>
<name>A0ABR3FI07_9AGAR</name>
<dbReference type="EMBL" id="JBAHYK010000345">
    <property type="protein sequence ID" value="KAL0574996.1"/>
    <property type="molecule type" value="Genomic_DNA"/>
</dbReference>
<comment type="caution">
    <text evidence="2">The sequence shown here is derived from an EMBL/GenBank/DDBJ whole genome shotgun (WGS) entry which is preliminary data.</text>
</comment>
<sequence>MNVHKQARKFKVALGFEFENCVVAFLALDNLVQPTWFPSNMELQEKHKDDAPDVYCDFHGFLAYFATWVEKEYISKIQKATVSGTPVLWSLLAITVLKTCKAVHGAGVYTSSDVFRLAGISPFLPDYEVFGNPSRCMRVACAYYAFVFPCRGESQPKIWELVRRCIKGNLLAPTIQQRLEYQKFLAVYARDTVRCSEREQNLITNAKRIMEKFSTGDCAAITWSHHDLNVCLWDCFEPTNIKAAFEHTGFRDSIGSTIFGSNKWAQLGGTYGPSTVDDPLTEMFRRNVRPIAHEPDFTIPKACTLLPGRRDGSVRQRPINALAMVRFGLWYQTFQPTVMTRSQLNRAVRRAIPASERRLWVSKGKAKAVDLFLPEAENDGDAQCNGVSSSEDGGERGAIPVSSSRTLRPRPNRIASTASQMLSSEDENGNSRFADLVAANSHPITISSDEDGDNNNDNDNDAFFPSRAPTPSNADEEEEDPLMSSLSAIVPALSVDPYKARENRWSFDLN</sequence>
<evidence type="ECO:0000313" key="3">
    <source>
        <dbReference type="Proteomes" id="UP001465976"/>
    </source>
</evidence>